<accession>K0TCZ7</accession>
<evidence type="ECO:0000313" key="1">
    <source>
        <dbReference type="EMBL" id="EJK76578.1"/>
    </source>
</evidence>
<dbReference type="EMBL" id="AGNL01001975">
    <property type="protein sequence ID" value="EJK76578.1"/>
    <property type="molecule type" value="Genomic_DNA"/>
</dbReference>
<protein>
    <submittedName>
        <fullName evidence="1">Uncharacterized protein</fullName>
    </submittedName>
</protein>
<evidence type="ECO:0000313" key="2">
    <source>
        <dbReference type="Proteomes" id="UP000266841"/>
    </source>
</evidence>
<gene>
    <name evidence="1" type="ORF">THAOC_01651</name>
</gene>
<comment type="caution">
    <text evidence="1">The sequence shown here is derived from an EMBL/GenBank/DDBJ whole genome shotgun (WGS) entry which is preliminary data.</text>
</comment>
<keyword evidence="2" id="KW-1185">Reference proteome</keyword>
<dbReference type="Proteomes" id="UP000266841">
    <property type="component" value="Unassembled WGS sequence"/>
</dbReference>
<sequence>VPKPLPEGPNPNDLRIAEDASMEDLMTALGGRRLKKMARKNRRRRNQRIREGSVVLNEKGEWVERD</sequence>
<organism evidence="1 2">
    <name type="scientific">Thalassiosira oceanica</name>
    <name type="common">Marine diatom</name>
    <dbReference type="NCBI Taxonomy" id="159749"/>
    <lineage>
        <taxon>Eukaryota</taxon>
        <taxon>Sar</taxon>
        <taxon>Stramenopiles</taxon>
        <taxon>Ochrophyta</taxon>
        <taxon>Bacillariophyta</taxon>
        <taxon>Coscinodiscophyceae</taxon>
        <taxon>Thalassiosirophycidae</taxon>
        <taxon>Thalassiosirales</taxon>
        <taxon>Thalassiosiraceae</taxon>
        <taxon>Thalassiosira</taxon>
    </lineage>
</organism>
<name>K0TCZ7_THAOC</name>
<feature type="non-terminal residue" evidence="1">
    <location>
        <position position="1"/>
    </location>
</feature>
<proteinExistence type="predicted"/>
<dbReference type="AlphaFoldDB" id="K0TCZ7"/>
<reference evidence="1 2" key="1">
    <citation type="journal article" date="2012" name="Genome Biol.">
        <title>Genome and low-iron response of an oceanic diatom adapted to chronic iron limitation.</title>
        <authorList>
            <person name="Lommer M."/>
            <person name="Specht M."/>
            <person name="Roy A.S."/>
            <person name="Kraemer L."/>
            <person name="Andreson R."/>
            <person name="Gutowska M.A."/>
            <person name="Wolf J."/>
            <person name="Bergner S.V."/>
            <person name="Schilhabel M.B."/>
            <person name="Klostermeier U.C."/>
            <person name="Beiko R.G."/>
            <person name="Rosenstiel P."/>
            <person name="Hippler M."/>
            <person name="Laroche J."/>
        </authorList>
    </citation>
    <scope>NUCLEOTIDE SEQUENCE [LARGE SCALE GENOMIC DNA]</scope>
    <source>
        <strain evidence="1 2">CCMP1005</strain>
    </source>
</reference>